<feature type="region of interest" description="Disordered" evidence="1">
    <location>
        <begin position="16"/>
        <end position="39"/>
    </location>
</feature>
<name>A0A5B6TEY9_9BACT</name>
<reference evidence="2 3" key="1">
    <citation type="submission" date="2019-07" db="EMBL/GenBank/DDBJ databases">
        <title>Rufibacter sp. nov., isolated from lake sediment.</title>
        <authorList>
            <person name="Qu J.-H."/>
        </authorList>
    </citation>
    <scope>NUCLEOTIDE SEQUENCE [LARGE SCALE GENOMIC DNA]</scope>
    <source>
        <strain evidence="2 3">NBS58-1</strain>
    </source>
</reference>
<accession>A0A5B6TEY9</accession>
<protein>
    <submittedName>
        <fullName evidence="2">Uncharacterized protein</fullName>
    </submittedName>
</protein>
<dbReference type="AlphaFoldDB" id="A0A5B6TEY9"/>
<evidence type="ECO:0000313" key="3">
    <source>
        <dbReference type="Proteomes" id="UP000324133"/>
    </source>
</evidence>
<evidence type="ECO:0000313" key="2">
    <source>
        <dbReference type="EMBL" id="KAA3438756.1"/>
    </source>
</evidence>
<dbReference type="EMBL" id="VKKY01000002">
    <property type="protein sequence ID" value="KAA3438756.1"/>
    <property type="molecule type" value="Genomic_DNA"/>
</dbReference>
<dbReference type="Pfam" id="PF19265">
    <property type="entry name" value="DUF5908"/>
    <property type="match status" value="1"/>
</dbReference>
<keyword evidence="3" id="KW-1185">Reference proteome</keyword>
<sequence>MPVEIRELHIKVVVTEGAPASSGAGSAGTSGTSTSAIGGEDREALIAECVEQVMHILREREER</sequence>
<comment type="caution">
    <text evidence="2">The sequence shown here is derived from an EMBL/GenBank/DDBJ whole genome shotgun (WGS) entry which is preliminary data.</text>
</comment>
<evidence type="ECO:0000256" key="1">
    <source>
        <dbReference type="SAM" id="MobiDB-lite"/>
    </source>
</evidence>
<dbReference type="Proteomes" id="UP000324133">
    <property type="component" value="Unassembled WGS sequence"/>
</dbReference>
<proteinExistence type="predicted"/>
<dbReference type="InterPro" id="IPR045459">
    <property type="entry name" value="DUF5908"/>
</dbReference>
<feature type="compositionally biased region" description="Low complexity" evidence="1">
    <location>
        <begin position="17"/>
        <end position="38"/>
    </location>
</feature>
<dbReference type="RefSeq" id="WP_149091812.1">
    <property type="nucleotide sequence ID" value="NZ_VKKY01000002.1"/>
</dbReference>
<organism evidence="2 3">
    <name type="scientific">Rufibacter hautae</name>
    <dbReference type="NCBI Taxonomy" id="2595005"/>
    <lineage>
        <taxon>Bacteria</taxon>
        <taxon>Pseudomonadati</taxon>
        <taxon>Bacteroidota</taxon>
        <taxon>Cytophagia</taxon>
        <taxon>Cytophagales</taxon>
        <taxon>Hymenobacteraceae</taxon>
        <taxon>Rufibacter</taxon>
    </lineage>
</organism>
<gene>
    <name evidence="2" type="ORF">FOA19_16195</name>
</gene>